<keyword evidence="2" id="KW-0687">Ribonucleoprotein</keyword>
<evidence type="ECO:0000313" key="2">
    <source>
        <dbReference type="EMBL" id="AGF57954.1"/>
    </source>
</evidence>
<dbReference type="GO" id="GO:0005840">
    <property type="term" value="C:ribosome"/>
    <property type="evidence" value="ECO:0007669"/>
    <property type="project" value="UniProtKB-KW"/>
</dbReference>
<dbReference type="InterPro" id="IPR014719">
    <property type="entry name" value="Ribosomal_bL12_C/ClpS-like"/>
</dbReference>
<dbReference type="HOGENOM" id="CLU_2166544_0_0_9"/>
<dbReference type="Gene3D" id="3.30.1390.10">
    <property type="match status" value="1"/>
</dbReference>
<gene>
    <name evidence="2" type="ORF">Cspa_c42010</name>
</gene>
<keyword evidence="1" id="KW-0812">Transmembrane</keyword>
<reference evidence="2 3" key="1">
    <citation type="submission" date="2013-02" db="EMBL/GenBank/DDBJ databases">
        <title>Genome sequence of Clostridium saccharoperbutylacetonicum N1-4(HMT).</title>
        <authorList>
            <person name="Poehlein A."/>
            <person name="Daniel R."/>
        </authorList>
    </citation>
    <scope>NUCLEOTIDE SEQUENCE [LARGE SCALE GENOMIC DNA]</scope>
    <source>
        <strain evidence="3">N1-4(HMT)</strain>
    </source>
</reference>
<keyword evidence="1" id="KW-1133">Transmembrane helix</keyword>
<dbReference type="AlphaFoldDB" id="M1MJ42"/>
<protein>
    <submittedName>
        <fullName evidence="2">Ribosomal protein L7/L12</fullName>
    </submittedName>
</protein>
<dbReference type="PATRIC" id="fig|931276.5.peg.4232"/>
<proteinExistence type="predicted"/>
<dbReference type="Proteomes" id="UP000011728">
    <property type="component" value="Chromosome"/>
</dbReference>
<keyword evidence="2" id="KW-0689">Ribosomal protein</keyword>
<keyword evidence="1" id="KW-0472">Membrane</keyword>
<dbReference type="KEGG" id="csr:Cspa_c42010"/>
<dbReference type="STRING" id="36745.CLSAP_39530"/>
<sequence>MKSKLLYFFVCICFLVLGILNLIDKKYVFGSLYIIFASSYLFSYIAKKPIKIQLSEKELNDLNVELRELISKGNKIEAIKKYRIATGNGLVEAKEYIDKLEE</sequence>
<feature type="transmembrane region" description="Helical" evidence="1">
    <location>
        <begin position="5"/>
        <end position="23"/>
    </location>
</feature>
<accession>M1MJ42</accession>
<organism evidence="2 3">
    <name type="scientific">Clostridium saccharoperbutylacetonicum N1-4(HMT)</name>
    <dbReference type="NCBI Taxonomy" id="931276"/>
    <lineage>
        <taxon>Bacteria</taxon>
        <taxon>Bacillati</taxon>
        <taxon>Bacillota</taxon>
        <taxon>Clostridia</taxon>
        <taxon>Eubacteriales</taxon>
        <taxon>Clostridiaceae</taxon>
        <taxon>Clostridium</taxon>
    </lineage>
</organism>
<dbReference type="RefSeq" id="WP_015394265.1">
    <property type="nucleotide sequence ID" value="NC_020291.1"/>
</dbReference>
<dbReference type="EMBL" id="CP004121">
    <property type="protein sequence ID" value="AGF57954.1"/>
    <property type="molecule type" value="Genomic_DNA"/>
</dbReference>
<name>M1MJ42_9CLOT</name>
<keyword evidence="3" id="KW-1185">Reference proteome</keyword>
<evidence type="ECO:0000313" key="3">
    <source>
        <dbReference type="Proteomes" id="UP000011728"/>
    </source>
</evidence>
<dbReference type="OrthoDB" id="2157431at2"/>
<feature type="transmembrane region" description="Helical" evidence="1">
    <location>
        <begin position="29"/>
        <end position="46"/>
    </location>
</feature>
<evidence type="ECO:0000256" key="1">
    <source>
        <dbReference type="SAM" id="Phobius"/>
    </source>
</evidence>